<protein>
    <recommendedName>
        <fullName evidence="3">Sirohydrochlorin cobaltochelatase</fullName>
    </recommendedName>
</protein>
<proteinExistence type="predicted"/>
<accession>A0A484I975</accession>
<evidence type="ECO:0000313" key="1">
    <source>
        <dbReference type="EMBL" id="VFJ14270.1"/>
    </source>
</evidence>
<dbReference type="RefSeq" id="WP_134484527.1">
    <property type="nucleotide sequence ID" value="NZ_LR216287.1"/>
</dbReference>
<dbReference type="Proteomes" id="UP000294299">
    <property type="component" value="Chromosome NFRAN"/>
</dbReference>
<reference evidence="1 2" key="1">
    <citation type="submission" date="2019-02" db="EMBL/GenBank/DDBJ databases">
        <authorList>
            <person name="Lehtovirta-Morley E L."/>
        </authorList>
    </citation>
    <scope>NUCLEOTIDE SEQUENCE [LARGE SCALE GENOMIC DNA]</scope>
    <source>
        <strain evidence="1">NFRAN1</strain>
    </source>
</reference>
<dbReference type="GeneID" id="39421249"/>
<name>A0A484I975_9ARCH</name>
<organism evidence="1 2">
    <name type="scientific">Candidatus Nitrosocosmicus franklandianus</name>
    <dbReference type="NCBI Taxonomy" id="1798806"/>
    <lineage>
        <taxon>Archaea</taxon>
        <taxon>Nitrososphaerota</taxon>
        <taxon>Nitrososphaeria</taxon>
        <taxon>Nitrososphaerales</taxon>
        <taxon>Nitrososphaeraceae</taxon>
        <taxon>Candidatus Nitrosocosmicus</taxon>
    </lineage>
</organism>
<evidence type="ECO:0008006" key="3">
    <source>
        <dbReference type="Google" id="ProtNLM"/>
    </source>
</evidence>
<sequence>MGTPGSHEPEKTEPIKQALERLGYPTEIITHMPYNWDEGLAKLDEQGVKYVIFLYTDLFGPDATIIHNVTRGIFGGIEEYKHCPGVPTGPNNCLYMGMLTKPASETSNAILIFSRPASPDDNTLREIFVKIAQESRSENNNGNPEKEVFVMVGHGARSNLNDMAQVEELTNAAKHVKQKMGYADAFGITAREDWPELMEVAVPNAVDQIERSLAVNNANSVVLVPATGSGSGFDAVKEELDNRGIPYTVTEEPIPIGSDEFVQWAQKNILGTTAFIIKEKPVENTLTPNWD</sequence>
<dbReference type="OrthoDB" id="10864at2157"/>
<dbReference type="EMBL" id="LR216287">
    <property type="protein sequence ID" value="VFJ14270.1"/>
    <property type="molecule type" value="Genomic_DNA"/>
</dbReference>
<keyword evidence="2" id="KW-1185">Reference proteome</keyword>
<dbReference type="KEGG" id="nfn:NFRAN_1948"/>
<evidence type="ECO:0000313" key="2">
    <source>
        <dbReference type="Proteomes" id="UP000294299"/>
    </source>
</evidence>
<dbReference type="AlphaFoldDB" id="A0A484I975"/>
<gene>
    <name evidence="1" type="ORF">NFRAN_1948</name>
</gene>